<evidence type="ECO:0000256" key="6">
    <source>
        <dbReference type="SAM" id="Phobius"/>
    </source>
</evidence>
<feature type="transmembrane region" description="Helical" evidence="6">
    <location>
        <begin position="411"/>
        <end position="429"/>
    </location>
</feature>
<keyword evidence="8" id="KW-1185">Reference proteome</keyword>
<evidence type="ECO:0000256" key="1">
    <source>
        <dbReference type="ARBA" id="ARBA00004651"/>
    </source>
</evidence>
<feature type="transmembrane region" description="Helical" evidence="6">
    <location>
        <begin position="318"/>
        <end position="336"/>
    </location>
</feature>
<feature type="transmembrane region" description="Helical" evidence="6">
    <location>
        <begin position="272"/>
        <end position="297"/>
    </location>
</feature>
<comment type="subcellular location">
    <subcellularLocation>
        <location evidence="1">Cell membrane</location>
        <topology evidence="1">Multi-pass membrane protein</topology>
    </subcellularLocation>
</comment>
<dbReference type="AlphaFoldDB" id="A0A6L5YR07"/>
<evidence type="ECO:0000313" key="7">
    <source>
        <dbReference type="EMBL" id="MST74389.1"/>
    </source>
</evidence>
<keyword evidence="5 6" id="KW-0472">Membrane</keyword>
<dbReference type="CDD" id="cd13124">
    <property type="entry name" value="MATE_SpoVB_like"/>
    <property type="match status" value="1"/>
</dbReference>
<comment type="caution">
    <text evidence="7">The sequence shown here is derived from an EMBL/GenBank/DDBJ whole genome shotgun (WGS) entry which is preliminary data.</text>
</comment>
<evidence type="ECO:0000256" key="4">
    <source>
        <dbReference type="ARBA" id="ARBA00022989"/>
    </source>
</evidence>
<organism evidence="7 8">
    <name type="scientific">Roseburia porci</name>
    <dbReference type="NCBI Taxonomy" id="2605790"/>
    <lineage>
        <taxon>Bacteria</taxon>
        <taxon>Bacillati</taxon>
        <taxon>Bacillota</taxon>
        <taxon>Clostridia</taxon>
        <taxon>Lachnospirales</taxon>
        <taxon>Lachnospiraceae</taxon>
        <taxon>Roseburia</taxon>
    </lineage>
</organism>
<evidence type="ECO:0000256" key="3">
    <source>
        <dbReference type="ARBA" id="ARBA00022692"/>
    </source>
</evidence>
<dbReference type="Pfam" id="PF01943">
    <property type="entry name" value="Polysacc_synt"/>
    <property type="match status" value="1"/>
</dbReference>
<gene>
    <name evidence="7" type="ORF">FYJ75_04975</name>
</gene>
<accession>A0A6L5YR07</accession>
<dbReference type="PANTHER" id="PTHR30250">
    <property type="entry name" value="PST FAMILY PREDICTED COLANIC ACID TRANSPORTER"/>
    <property type="match status" value="1"/>
</dbReference>
<dbReference type="EMBL" id="VUNI01000006">
    <property type="protein sequence ID" value="MST74389.1"/>
    <property type="molecule type" value="Genomic_DNA"/>
</dbReference>
<evidence type="ECO:0000256" key="2">
    <source>
        <dbReference type="ARBA" id="ARBA00022475"/>
    </source>
</evidence>
<dbReference type="Proteomes" id="UP000474024">
    <property type="component" value="Unassembled WGS sequence"/>
</dbReference>
<dbReference type="PANTHER" id="PTHR30250:SF21">
    <property type="entry name" value="LIPID II FLIPPASE MURJ"/>
    <property type="match status" value="1"/>
</dbReference>
<feature type="transmembrane region" description="Helical" evidence="6">
    <location>
        <begin position="12"/>
        <end position="35"/>
    </location>
</feature>
<reference evidence="7 8" key="1">
    <citation type="submission" date="2019-08" db="EMBL/GenBank/DDBJ databases">
        <title>In-depth cultivation of the pig gut microbiome towards novel bacterial diversity and tailored functional studies.</title>
        <authorList>
            <person name="Wylensek D."/>
            <person name="Hitch T.C.A."/>
            <person name="Clavel T."/>
        </authorList>
    </citation>
    <scope>NUCLEOTIDE SEQUENCE [LARGE SCALE GENOMIC DNA]</scope>
    <source>
        <strain evidence="7 8">MUC/MUC-530-WT-4D</strain>
    </source>
</reference>
<dbReference type="InterPro" id="IPR024923">
    <property type="entry name" value="PG_synth_SpoVB"/>
</dbReference>
<keyword evidence="2" id="KW-1003">Cell membrane</keyword>
<feature type="transmembrane region" description="Helical" evidence="6">
    <location>
        <begin position="356"/>
        <end position="377"/>
    </location>
</feature>
<proteinExistence type="predicted"/>
<dbReference type="PIRSF" id="PIRSF038958">
    <property type="entry name" value="PG_synth_SpoVB"/>
    <property type="match status" value="1"/>
</dbReference>
<sequence length="433" mass="47155">MTFIQKLKNPLITGTLFLTAAGVLSRIIGFFYRIFLSRTIGAEGLGIYQLVFPVMALCLSLTGAGIQTSLSRFVAEETAKANEAGARLYLMIGLLLSCGLSVLVSFVICRNAALIACRLLEEPRCESLLCAMTFCLVPASVHACINGYYYGKQKALIPSVSQLAEQVARVAGVYLIYNIASDHGSTLRPIDAIWGIVIGEFFGMLISVTAVGFHHFSGSLKQSTRALIIMAVPLTANRVLINLCSSVENLLIPRQLRLFGYDSANALSVYGILTGMSLSIILFPTVLTNSVSVLLLPVISEAKTKKNTAAIHHAITSAIYYGLLLGFAFTLLFLFTADFIGNRIFCNTLVGTYIKILSWICPFMYLNALLSSILHGLGYPKIPFYINLLGCAIRIVIIWVFIPLYGIRASLSGMLISQIVMALLCIFSLRKLA</sequence>
<dbReference type="RefSeq" id="WP_154429360.1">
    <property type="nucleotide sequence ID" value="NZ_VUNI01000006.1"/>
</dbReference>
<keyword evidence="4 6" id="KW-1133">Transmembrane helix</keyword>
<dbReference type="GO" id="GO:0005886">
    <property type="term" value="C:plasma membrane"/>
    <property type="evidence" value="ECO:0007669"/>
    <property type="project" value="UniProtKB-SubCell"/>
</dbReference>
<feature type="transmembrane region" description="Helical" evidence="6">
    <location>
        <begin position="86"/>
        <end position="108"/>
    </location>
</feature>
<feature type="transmembrane region" description="Helical" evidence="6">
    <location>
        <begin position="47"/>
        <end position="66"/>
    </location>
</feature>
<evidence type="ECO:0000313" key="8">
    <source>
        <dbReference type="Proteomes" id="UP000474024"/>
    </source>
</evidence>
<protein>
    <submittedName>
        <fullName evidence="7">Polysaccharide biosynthesis protein</fullName>
    </submittedName>
</protein>
<feature type="transmembrane region" description="Helical" evidence="6">
    <location>
        <begin position="384"/>
        <end position="405"/>
    </location>
</feature>
<name>A0A6L5YR07_9FIRM</name>
<dbReference type="InterPro" id="IPR002797">
    <property type="entry name" value="Polysacc_synth"/>
</dbReference>
<dbReference type="InterPro" id="IPR050833">
    <property type="entry name" value="Poly_Biosynth_Transport"/>
</dbReference>
<evidence type="ECO:0000256" key="5">
    <source>
        <dbReference type="ARBA" id="ARBA00023136"/>
    </source>
</evidence>
<keyword evidence="3 6" id="KW-0812">Transmembrane</keyword>
<feature type="transmembrane region" description="Helical" evidence="6">
    <location>
        <begin position="192"/>
        <end position="214"/>
    </location>
</feature>